<gene>
    <name evidence="6" type="ORF">ABMA28_010125</name>
</gene>
<keyword evidence="2" id="KW-0328">Glycosyltransferase</keyword>
<dbReference type="EMBL" id="JBEDNZ010000025">
    <property type="protein sequence ID" value="KAL0810813.1"/>
    <property type="molecule type" value="Genomic_DNA"/>
</dbReference>
<keyword evidence="4" id="KW-0472">Membrane</keyword>
<proteinExistence type="inferred from homology"/>
<comment type="caution">
    <text evidence="6">The sequence shown here is derived from an EMBL/GenBank/DDBJ whole genome shotgun (WGS) entry which is preliminary data.</text>
</comment>
<dbReference type="InterPro" id="IPR002213">
    <property type="entry name" value="UDP_glucos_trans"/>
</dbReference>
<evidence type="ECO:0000256" key="3">
    <source>
        <dbReference type="ARBA" id="ARBA00022679"/>
    </source>
</evidence>
<dbReference type="PANTHER" id="PTHR48043">
    <property type="entry name" value="EG:EG0003.4 PROTEIN-RELATED"/>
    <property type="match status" value="1"/>
</dbReference>
<dbReference type="PANTHER" id="PTHR48043:SF159">
    <property type="entry name" value="EG:EG0003.4 PROTEIN-RELATED"/>
    <property type="match status" value="1"/>
</dbReference>
<organism evidence="6 7">
    <name type="scientific">Loxostege sticticalis</name>
    <name type="common">Beet webworm moth</name>
    <dbReference type="NCBI Taxonomy" id="481309"/>
    <lineage>
        <taxon>Eukaryota</taxon>
        <taxon>Metazoa</taxon>
        <taxon>Ecdysozoa</taxon>
        <taxon>Arthropoda</taxon>
        <taxon>Hexapoda</taxon>
        <taxon>Insecta</taxon>
        <taxon>Pterygota</taxon>
        <taxon>Neoptera</taxon>
        <taxon>Endopterygota</taxon>
        <taxon>Lepidoptera</taxon>
        <taxon>Glossata</taxon>
        <taxon>Ditrysia</taxon>
        <taxon>Pyraloidea</taxon>
        <taxon>Crambidae</taxon>
        <taxon>Pyraustinae</taxon>
        <taxon>Loxostege</taxon>
    </lineage>
</organism>
<feature type="signal peptide" evidence="5">
    <location>
        <begin position="1"/>
        <end position="20"/>
    </location>
</feature>
<comment type="similarity">
    <text evidence="1">Belongs to the UDP-glycosyltransferase family.</text>
</comment>
<evidence type="ECO:0000313" key="7">
    <source>
        <dbReference type="Proteomes" id="UP001549921"/>
    </source>
</evidence>
<evidence type="ECO:0000256" key="2">
    <source>
        <dbReference type="ARBA" id="ARBA00022676"/>
    </source>
</evidence>
<feature type="transmembrane region" description="Helical" evidence="4">
    <location>
        <begin position="485"/>
        <end position="508"/>
    </location>
</feature>
<dbReference type="Gene3D" id="3.40.50.2000">
    <property type="entry name" value="Glycogen Phosphorylase B"/>
    <property type="match status" value="2"/>
</dbReference>
<evidence type="ECO:0000256" key="1">
    <source>
        <dbReference type="ARBA" id="ARBA00009995"/>
    </source>
</evidence>
<dbReference type="CDD" id="cd03784">
    <property type="entry name" value="GT1_Gtf-like"/>
    <property type="match status" value="1"/>
</dbReference>
<sequence>MTRFKVLILTFCALVAKHEAARILAVFPVPSISHQVVFRPLTLELAKRGHEVIVITTDPIYPKGKGPANFTEIDVHDLSYEAWEENFIKSDAATSGDKSDLQSQMFVIYKTMNKVFEMQLSTPEVQKLIHDKSQKFDLLIVEAAMLSAVGFTHVFKVPVIQFSSFGAIIHNLGTMGMPMHPIIFSTSVRQRVHNLSYWEKLAEFYNFIRLSRYWAICEEESDQMLKKVFGPDIPKQSELRNNVDLLFLNVNPIWENNRPSPPNVIYTGGVHQNPVKELPQDLKSYLDSSKHGVIYFSLGTNVEPALLPPERIQNLINVFSKLPYDILWKWNKDELPGQTENIRISKWLPQSDLLRHPKIKMFITQGGLQSTDEAITAGVPLIGIPMLGDQWYNVEQYVYHKIGLQVDMDTLTEEKFANAINTIINNESTYRENVAKLRSIMNDQPETSLERAVWWTEYVIRHSGARHLRAPSANMPLYQYFELELVAYLFLGLLSLLISIIYAFYFLFKVFKQYKSSIKIKKS</sequence>
<protein>
    <recommendedName>
        <fullName evidence="8">Glucuronosyltransferase</fullName>
    </recommendedName>
</protein>
<keyword evidence="5" id="KW-0732">Signal</keyword>
<dbReference type="Proteomes" id="UP001549921">
    <property type="component" value="Unassembled WGS sequence"/>
</dbReference>
<name>A0ABD0S9S9_LOXSC</name>
<dbReference type="Pfam" id="PF00201">
    <property type="entry name" value="UDPGT"/>
    <property type="match status" value="1"/>
</dbReference>
<dbReference type="FunFam" id="3.40.50.2000:FF:000050">
    <property type="entry name" value="UDP-glucuronosyltransferase"/>
    <property type="match status" value="1"/>
</dbReference>
<keyword evidence="3" id="KW-0808">Transferase</keyword>
<dbReference type="GO" id="GO:0016757">
    <property type="term" value="F:glycosyltransferase activity"/>
    <property type="evidence" value="ECO:0007669"/>
    <property type="project" value="UniProtKB-KW"/>
</dbReference>
<reference evidence="6 7" key="1">
    <citation type="submission" date="2024-06" db="EMBL/GenBank/DDBJ databases">
        <title>A chromosome-level genome assembly of beet webworm, Loxostege sticticalis.</title>
        <authorList>
            <person name="Zhang Y."/>
        </authorList>
    </citation>
    <scope>NUCLEOTIDE SEQUENCE [LARGE SCALE GENOMIC DNA]</scope>
    <source>
        <strain evidence="6">AQ028</strain>
        <tissue evidence="6">Male pupae</tissue>
    </source>
</reference>
<feature type="chain" id="PRO_5044865732" description="Glucuronosyltransferase" evidence="5">
    <location>
        <begin position="21"/>
        <end position="523"/>
    </location>
</feature>
<accession>A0ABD0S9S9</accession>
<keyword evidence="4" id="KW-1133">Transmembrane helix</keyword>
<dbReference type="SUPFAM" id="SSF53756">
    <property type="entry name" value="UDP-Glycosyltransferase/glycogen phosphorylase"/>
    <property type="match status" value="1"/>
</dbReference>
<keyword evidence="4" id="KW-0812">Transmembrane</keyword>
<dbReference type="AlphaFoldDB" id="A0ABD0S9S9"/>
<dbReference type="InterPro" id="IPR050271">
    <property type="entry name" value="UDP-glycosyltransferase"/>
</dbReference>
<evidence type="ECO:0000256" key="4">
    <source>
        <dbReference type="SAM" id="Phobius"/>
    </source>
</evidence>
<evidence type="ECO:0000256" key="5">
    <source>
        <dbReference type="SAM" id="SignalP"/>
    </source>
</evidence>
<evidence type="ECO:0000313" key="6">
    <source>
        <dbReference type="EMBL" id="KAL0810813.1"/>
    </source>
</evidence>
<evidence type="ECO:0008006" key="8">
    <source>
        <dbReference type="Google" id="ProtNLM"/>
    </source>
</evidence>